<evidence type="ECO:0000313" key="3">
    <source>
        <dbReference type="Proteomes" id="UP000028524"/>
    </source>
</evidence>
<feature type="compositionally biased region" description="Polar residues" evidence="1">
    <location>
        <begin position="238"/>
        <end position="255"/>
    </location>
</feature>
<feature type="compositionally biased region" description="Polar residues" evidence="1">
    <location>
        <begin position="181"/>
        <end position="195"/>
    </location>
</feature>
<feature type="region of interest" description="Disordered" evidence="1">
    <location>
        <begin position="60"/>
        <end position="167"/>
    </location>
</feature>
<feature type="compositionally biased region" description="Basic and acidic residues" evidence="1">
    <location>
        <begin position="428"/>
        <end position="445"/>
    </location>
</feature>
<protein>
    <submittedName>
        <fullName evidence="2">Uncharacterized protein</fullName>
    </submittedName>
</protein>
<keyword evidence="3" id="KW-1185">Reference proteome</keyword>
<organism evidence="2 3">
    <name type="scientific">Stachybotrys chlorohalonatus (strain IBT 40285)</name>
    <dbReference type="NCBI Taxonomy" id="1283841"/>
    <lineage>
        <taxon>Eukaryota</taxon>
        <taxon>Fungi</taxon>
        <taxon>Dikarya</taxon>
        <taxon>Ascomycota</taxon>
        <taxon>Pezizomycotina</taxon>
        <taxon>Sordariomycetes</taxon>
        <taxon>Hypocreomycetidae</taxon>
        <taxon>Hypocreales</taxon>
        <taxon>Stachybotryaceae</taxon>
        <taxon>Stachybotrys</taxon>
    </lineage>
</organism>
<feature type="region of interest" description="Disordered" evidence="1">
    <location>
        <begin position="181"/>
        <end position="263"/>
    </location>
</feature>
<gene>
    <name evidence="2" type="ORF">S40285_05306</name>
</gene>
<feature type="compositionally biased region" description="Basic and acidic residues" evidence="1">
    <location>
        <begin position="369"/>
        <end position="396"/>
    </location>
</feature>
<dbReference type="EMBL" id="KL660395">
    <property type="protein sequence ID" value="KFA66739.1"/>
    <property type="molecule type" value="Genomic_DNA"/>
</dbReference>
<dbReference type="AlphaFoldDB" id="A0A084QS04"/>
<reference evidence="2 3" key="1">
    <citation type="journal article" date="2014" name="BMC Genomics">
        <title>Comparative genome sequencing reveals chemotype-specific gene clusters in the toxigenic black mold Stachybotrys.</title>
        <authorList>
            <person name="Semeiks J."/>
            <person name="Borek D."/>
            <person name="Otwinowski Z."/>
            <person name="Grishin N.V."/>
        </authorList>
    </citation>
    <scope>NUCLEOTIDE SEQUENCE [LARGE SCALE GENOMIC DNA]</scope>
    <source>
        <strain evidence="2 3">IBT 40285</strain>
    </source>
</reference>
<dbReference type="OMA" id="LEDIWIC"/>
<name>A0A084QS04_STAC4</name>
<feature type="region of interest" description="Disordered" evidence="1">
    <location>
        <begin position="1"/>
        <end position="48"/>
    </location>
</feature>
<dbReference type="OrthoDB" id="4174342at2759"/>
<evidence type="ECO:0000313" key="2">
    <source>
        <dbReference type="EMBL" id="KFA66739.1"/>
    </source>
</evidence>
<feature type="compositionally biased region" description="Gly residues" evidence="1">
    <location>
        <begin position="216"/>
        <end position="227"/>
    </location>
</feature>
<accession>A0A084QS04</accession>
<feature type="compositionally biased region" description="Low complexity" evidence="1">
    <location>
        <begin position="456"/>
        <end position="473"/>
    </location>
</feature>
<sequence length="511" mass="55529">MSPDTVSSLFPDRPIRPLPKRRLRERLSPEVADSITYPPSTHETTPLFYYPPYTLKEEAHSAALGLTSPDEHGRRYESGRELPPSRSGLRPGEREAEETNLRSTLVTRSPPEILTRDPGQYSRADQSRHSEPPPSATSSVDGYDSFENTNNKKKRKVPTAGDSALGGAHTLNSEMRALTMSSGTDSTLVEQNGDQAHSVPGNAGNGPFMANTTGISGPGRGRIGGSRNGRSPLRALTDGSNTLAGRSSKSGTAQWAQPDHPSQGIISSAIANAEKLPPLGQENVSLLHQQPNMNKTTPASTQFTFSCDSQVPGTVQWPGHPARQSAGLHGPPTAHPGTGITSDSGAHHDGSTKSANAGSGNSSRKKGSRRLDKELAKAARERRQMTLENNRRNPPKEEDFWMCEFCEYEQLFGRPPRILFRDYELKARRQREEEADRKRLLEKAKQKGRKAKKGSKAAAKGSSTTGQGVGQTQSEEDYDEGYDDQRSHLQPQSGINLENGDIVLGAPRDMG</sequence>
<feature type="compositionally biased region" description="Basic and acidic residues" evidence="1">
    <location>
        <begin position="69"/>
        <end position="80"/>
    </location>
</feature>
<dbReference type="Proteomes" id="UP000028524">
    <property type="component" value="Unassembled WGS sequence"/>
</dbReference>
<feature type="compositionally biased region" description="Basic residues" evidence="1">
    <location>
        <begin position="446"/>
        <end position="455"/>
    </location>
</feature>
<dbReference type="STRING" id="1283841.A0A084QS04"/>
<feature type="compositionally biased region" description="Polar residues" evidence="1">
    <location>
        <begin position="291"/>
        <end position="313"/>
    </location>
</feature>
<evidence type="ECO:0000256" key="1">
    <source>
        <dbReference type="SAM" id="MobiDB-lite"/>
    </source>
</evidence>
<feature type="region of interest" description="Disordered" evidence="1">
    <location>
        <begin position="291"/>
        <end position="396"/>
    </location>
</feature>
<dbReference type="HOGENOM" id="CLU_017965_0_1_1"/>
<feature type="compositionally biased region" description="Basic and acidic residues" evidence="1">
    <location>
        <begin position="91"/>
        <end position="100"/>
    </location>
</feature>
<dbReference type="InParanoid" id="A0A084QS04"/>
<feature type="region of interest" description="Disordered" evidence="1">
    <location>
        <begin position="428"/>
        <end position="511"/>
    </location>
</feature>
<proteinExistence type="predicted"/>